<evidence type="ECO:0000256" key="1">
    <source>
        <dbReference type="ARBA" id="ARBA00006484"/>
    </source>
</evidence>
<dbReference type="InterPro" id="IPR036291">
    <property type="entry name" value="NAD(P)-bd_dom_sf"/>
</dbReference>
<dbReference type="InterPro" id="IPR002347">
    <property type="entry name" value="SDR_fam"/>
</dbReference>
<dbReference type="PROSITE" id="PS00061">
    <property type="entry name" value="ADH_SHORT"/>
    <property type="match status" value="1"/>
</dbReference>
<comment type="caution">
    <text evidence="3">The sequence shown here is derived from an EMBL/GenBank/DDBJ whole genome shotgun (WGS) entry which is preliminary data.</text>
</comment>
<evidence type="ECO:0000256" key="2">
    <source>
        <dbReference type="ARBA" id="ARBA00023002"/>
    </source>
</evidence>
<organism evidence="3 4">
    <name type="scientific">Psychromicrobium silvestre</name>
    <dbReference type="NCBI Taxonomy" id="1645614"/>
    <lineage>
        <taxon>Bacteria</taxon>
        <taxon>Bacillati</taxon>
        <taxon>Actinomycetota</taxon>
        <taxon>Actinomycetes</taxon>
        <taxon>Micrococcales</taxon>
        <taxon>Micrococcaceae</taxon>
        <taxon>Psychromicrobium</taxon>
    </lineage>
</organism>
<sequence>MSTQSNKTILIAGGSSAAGVATAKALLGAGHRVVAVGSSEARITTAAAASGATARVADLANPTAVTALHEWINNEFGALDGLIHLVGGWRGGGGLAEQNDADWDFLSHGVIDTLRITSREFSTELAGNSGRLAIVSSTSLAHPTAANANYVAAKAAAEAWTLAAAEGFTKQAESDPSQQAAAIVFRVKALLTDEMKAAQPERRFPGYTHVDQLATRVAALFDQAAEEINGSIVDLTAS</sequence>
<dbReference type="GO" id="GO:0016491">
    <property type="term" value="F:oxidoreductase activity"/>
    <property type="evidence" value="ECO:0007669"/>
    <property type="project" value="UniProtKB-KW"/>
</dbReference>
<keyword evidence="4" id="KW-1185">Reference proteome</keyword>
<dbReference type="Pfam" id="PF00106">
    <property type="entry name" value="adh_short"/>
    <property type="match status" value="1"/>
</dbReference>
<dbReference type="PANTHER" id="PTHR43477">
    <property type="entry name" value="DIHYDROANTICAPSIN 7-DEHYDROGENASE"/>
    <property type="match status" value="1"/>
</dbReference>
<gene>
    <name evidence="3" type="ORF">FHU41_000295</name>
</gene>
<comment type="similarity">
    <text evidence="1">Belongs to the short-chain dehydrogenases/reductases (SDR) family.</text>
</comment>
<dbReference type="InterPro" id="IPR020904">
    <property type="entry name" value="Sc_DH/Rdtase_CS"/>
</dbReference>
<dbReference type="EMBL" id="JACBYQ010000001">
    <property type="protein sequence ID" value="NYE94074.1"/>
    <property type="molecule type" value="Genomic_DNA"/>
</dbReference>
<evidence type="ECO:0000313" key="3">
    <source>
        <dbReference type="EMBL" id="NYE94074.1"/>
    </source>
</evidence>
<keyword evidence="2" id="KW-0560">Oxidoreductase</keyword>
<dbReference type="Gene3D" id="3.40.50.720">
    <property type="entry name" value="NAD(P)-binding Rossmann-like Domain"/>
    <property type="match status" value="1"/>
</dbReference>
<proteinExistence type="inferred from homology"/>
<dbReference type="InterPro" id="IPR051122">
    <property type="entry name" value="SDR_DHRS6-like"/>
</dbReference>
<accession>A0A7Y9LR58</accession>
<evidence type="ECO:0000313" key="4">
    <source>
        <dbReference type="Proteomes" id="UP000521748"/>
    </source>
</evidence>
<dbReference type="Proteomes" id="UP000521748">
    <property type="component" value="Unassembled WGS sequence"/>
</dbReference>
<name>A0A7Y9LR58_9MICC</name>
<dbReference type="SUPFAM" id="SSF51735">
    <property type="entry name" value="NAD(P)-binding Rossmann-fold domains"/>
    <property type="match status" value="1"/>
</dbReference>
<protein>
    <submittedName>
        <fullName evidence="3">NADP-dependent 3-hydroxy acid dehydrogenase YdfG</fullName>
    </submittedName>
</protein>
<reference evidence="3 4" key="1">
    <citation type="submission" date="2020-07" db="EMBL/GenBank/DDBJ databases">
        <title>Sequencing the genomes of 1000 actinobacteria strains.</title>
        <authorList>
            <person name="Klenk H.-P."/>
        </authorList>
    </citation>
    <scope>NUCLEOTIDE SEQUENCE [LARGE SCALE GENOMIC DNA]</scope>
    <source>
        <strain evidence="3 4">DSM 102047</strain>
    </source>
</reference>
<dbReference type="PANTHER" id="PTHR43477:SF1">
    <property type="entry name" value="DIHYDROANTICAPSIN 7-DEHYDROGENASE"/>
    <property type="match status" value="1"/>
</dbReference>
<dbReference type="PRINTS" id="PR00081">
    <property type="entry name" value="GDHRDH"/>
</dbReference>
<dbReference type="AlphaFoldDB" id="A0A7Y9LR58"/>
<dbReference type="RefSeq" id="WP_179387887.1">
    <property type="nucleotide sequence ID" value="NZ_JACBYQ010000001.1"/>
</dbReference>